<comment type="caution">
    <text evidence="2">The sequence shown here is derived from an EMBL/GenBank/DDBJ whole genome shotgun (WGS) entry which is preliminary data.</text>
</comment>
<dbReference type="EMBL" id="JFHC01000016">
    <property type="protein sequence ID" value="KDR42434.1"/>
    <property type="molecule type" value="Genomic_DNA"/>
</dbReference>
<name>A0A069PRD5_9BURK</name>
<proteinExistence type="predicted"/>
<keyword evidence="1" id="KW-0472">Membrane</keyword>
<protein>
    <submittedName>
        <fullName evidence="2">Membrane protein</fullName>
    </submittedName>
</protein>
<dbReference type="Proteomes" id="UP000027466">
    <property type="component" value="Unassembled WGS sequence"/>
</dbReference>
<evidence type="ECO:0000313" key="2">
    <source>
        <dbReference type="EMBL" id="KDR42434.1"/>
    </source>
</evidence>
<dbReference type="RefSeq" id="WP_035937825.1">
    <property type="nucleotide sequence ID" value="NZ_CADFFX010000022.1"/>
</dbReference>
<evidence type="ECO:0000313" key="3">
    <source>
        <dbReference type="Proteomes" id="UP000027466"/>
    </source>
</evidence>
<dbReference type="STRING" id="60547.GCA_000751215_05502"/>
<gene>
    <name evidence="2" type="ORF">BG61_08795</name>
</gene>
<keyword evidence="3" id="KW-1185">Reference proteome</keyword>
<keyword evidence="1" id="KW-1133">Transmembrane helix</keyword>
<feature type="transmembrane region" description="Helical" evidence="1">
    <location>
        <begin position="6"/>
        <end position="24"/>
    </location>
</feature>
<organism evidence="2 3">
    <name type="scientific">Caballeronia glathei</name>
    <dbReference type="NCBI Taxonomy" id="60547"/>
    <lineage>
        <taxon>Bacteria</taxon>
        <taxon>Pseudomonadati</taxon>
        <taxon>Pseudomonadota</taxon>
        <taxon>Betaproteobacteria</taxon>
        <taxon>Burkholderiales</taxon>
        <taxon>Burkholderiaceae</taxon>
        <taxon>Caballeronia</taxon>
    </lineage>
</organism>
<accession>A0A069PRD5</accession>
<sequence>MNLWPLLSHAAWAVSILLFLWILIDALRVRRQYDDDFLMSSTEGKE</sequence>
<reference evidence="2 3" key="1">
    <citation type="submission" date="2014-03" db="EMBL/GenBank/DDBJ databases">
        <title>Draft Genome Sequences of Four Burkholderia Strains.</title>
        <authorList>
            <person name="Liu X.Y."/>
            <person name="Li C.X."/>
            <person name="Xu J.H."/>
        </authorList>
    </citation>
    <scope>NUCLEOTIDE SEQUENCE [LARGE SCALE GENOMIC DNA]</scope>
    <source>
        <strain evidence="2 3">DSM 50014</strain>
    </source>
</reference>
<keyword evidence="1" id="KW-0812">Transmembrane</keyword>
<evidence type="ECO:0000256" key="1">
    <source>
        <dbReference type="SAM" id="Phobius"/>
    </source>
</evidence>
<dbReference type="AlphaFoldDB" id="A0A069PRD5"/>